<proteinExistence type="predicted"/>
<sequence>MAPKARKRLWVGWREWVALPALGIDAIKAKVDTGAATSAIHAIHVHRFREAGRDRVVFQVHPIQRDTHTTVDCVADLLDERVVTSSTGHRERRLVIRTPLQIGDQRWNIELTLTNRDSMGFRMLIGRRAMRGHLLVDPSRSWLGGADSHAPGPRRPIQHHHE</sequence>
<comment type="caution">
    <text evidence="3">The sequence shown here is derived from an EMBL/GenBank/DDBJ whole genome shotgun (WGS) entry which is preliminary data.</text>
</comment>
<evidence type="ECO:0000313" key="3">
    <source>
        <dbReference type="EMBL" id="RLK51152.1"/>
    </source>
</evidence>
<dbReference type="Proteomes" id="UP000275461">
    <property type="component" value="Unassembled WGS sequence"/>
</dbReference>
<accession>A0A498C646</accession>
<dbReference type="AlphaFoldDB" id="A0A498C646"/>
<protein>
    <recommendedName>
        <fullName evidence="2">Retropepsin-like aspartic endopeptidase domain-containing protein</fullName>
    </recommendedName>
</protein>
<dbReference type="OrthoDB" id="9782977at2"/>
<dbReference type="PANTHER" id="PTHR38037:SF1">
    <property type="entry name" value="ATP-DEPENDENT ZINC PROTEASE DOMAIN-CONTAINING PROTEIN-RELATED"/>
    <property type="match status" value="1"/>
</dbReference>
<dbReference type="RefSeq" id="WP_121441582.1">
    <property type="nucleotide sequence ID" value="NZ_RCDA01000001.1"/>
</dbReference>
<dbReference type="PANTHER" id="PTHR38037">
    <property type="entry name" value="ZN_PROTEASE DOMAIN-CONTAINING PROTEIN"/>
    <property type="match status" value="1"/>
</dbReference>
<organism evidence="3 4">
    <name type="scientific">Alkalispirillum mobile</name>
    <dbReference type="NCBI Taxonomy" id="85925"/>
    <lineage>
        <taxon>Bacteria</taxon>
        <taxon>Pseudomonadati</taxon>
        <taxon>Pseudomonadota</taxon>
        <taxon>Gammaproteobacteria</taxon>
        <taxon>Chromatiales</taxon>
        <taxon>Ectothiorhodospiraceae</taxon>
        <taxon>Alkalispirillum</taxon>
    </lineage>
</organism>
<feature type="region of interest" description="Disordered" evidence="1">
    <location>
        <begin position="142"/>
        <end position="162"/>
    </location>
</feature>
<dbReference type="Gene3D" id="2.40.70.10">
    <property type="entry name" value="Acid Proteases"/>
    <property type="match status" value="1"/>
</dbReference>
<name>A0A498C646_9GAMM</name>
<dbReference type="EMBL" id="RCDA01000001">
    <property type="protein sequence ID" value="RLK51152.1"/>
    <property type="molecule type" value="Genomic_DNA"/>
</dbReference>
<dbReference type="InterPro" id="IPR021109">
    <property type="entry name" value="Peptidase_aspartic_dom_sf"/>
</dbReference>
<reference evidence="3 4" key="1">
    <citation type="submission" date="2018-10" db="EMBL/GenBank/DDBJ databases">
        <title>Genomic Encyclopedia of Type Strains, Phase IV (KMG-IV): sequencing the most valuable type-strain genomes for metagenomic binning, comparative biology and taxonomic classification.</title>
        <authorList>
            <person name="Goeker M."/>
        </authorList>
    </citation>
    <scope>NUCLEOTIDE SEQUENCE [LARGE SCALE GENOMIC DNA]</scope>
    <source>
        <strain evidence="3 4">DSM 12769</strain>
    </source>
</reference>
<dbReference type="SUPFAM" id="SSF50630">
    <property type="entry name" value="Acid proteases"/>
    <property type="match status" value="1"/>
</dbReference>
<evidence type="ECO:0000259" key="2">
    <source>
        <dbReference type="Pfam" id="PF05618"/>
    </source>
</evidence>
<feature type="domain" description="Retropepsin-like aspartic endopeptidase" evidence="2">
    <location>
        <begin position="11"/>
        <end position="142"/>
    </location>
</feature>
<gene>
    <name evidence="3" type="ORF">DFR31_1068</name>
</gene>
<keyword evidence="4" id="KW-1185">Reference proteome</keyword>
<evidence type="ECO:0000256" key="1">
    <source>
        <dbReference type="SAM" id="MobiDB-lite"/>
    </source>
</evidence>
<dbReference type="Pfam" id="PF05618">
    <property type="entry name" value="Zn_protease"/>
    <property type="match status" value="1"/>
</dbReference>
<dbReference type="InterPro" id="IPR008503">
    <property type="entry name" value="Asp_endopeptidase"/>
</dbReference>
<evidence type="ECO:0000313" key="4">
    <source>
        <dbReference type="Proteomes" id="UP000275461"/>
    </source>
</evidence>